<dbReference type="Gene3D" id="3.30.450.20">
    <property type="entry name" value="PAS domain"/>
    <property type="match status" value="2"/>
</dbReference>
<feature type="domain" description="ANTAR" evidence="3">
    <location>
        <begin position="16"/>
        <end position="77"/>
    </location>
</feature>
<dbReference type="EMBL" id="FNFB01000002">
    <property type="protein sequence ID" value="SDJ61805.1"/>
    <property type="molecule type" value="Genomic_DNA"/>
</dbReference>
<sequence>MSEYAPFIRYETGAASARVRDQLARLRQHMRSEAILAEATARLAIKLNVRPSEAAEDLARSARHSGMELVEVARGVERPPDQVKKPTEVPNWLRGTLEVVHSSVVYLTPIRGASGRVVDFRVFAANDRATTVTGRMGPDLVGRRLLAISPGAASSGLLEEYFAVYETGEPFQREPMDYVEVRDYVLWPATLSVRAARIDDGVLAAWRLLDEEELLVSGWERAQRLAELGWGEWNLASDRALWTPQMYEMFGRDRSEGPMPLEDLPCSVVPEDLPIVEEQLRSLLEFREAVETEYRILHRHGVRHLSMLSEPILDANGVPVKVRCLAQDVTHNRRRERALAVAHEQALRQRRRAEEEHRITIQLQNTILPVRSGVADLPGLTVAVRYLPGEDLWRLGGDWFKARTIPDGRVLIAIGDAMGHGLTAASVMLQTRAGLAGLAYTGAPPSRLATWLNDLVVNSSGVTVTSTAIIGHFDPGNRIFSWTNAGHPPPILVRDGVAELVESRTGIMLGAFDATEYGMSSLQLQPDDLLVFYTDGVVERRGRDLGSGLDALIQAAGLCEHDECENLEKLIDCLLRKLGAETAEDDVCVMCVRVL</sequence>
<keyword evidence="1" id="KW-0378">Hydrolase</keyword>
<dbReference type="GO" id="GO:0016791">
    <property type="term" value="F:phosphatase activity"/>
    <property type="evidence" value="ECO:0007669"/>
    <property type="project" value="TreeGrafter"/>
</dbReference>
<dbReference type="PROSITE" id="PS50113">
    <property type="entry name" value="PAC"/>
    <property type="match status" value="1"/>
</dbReference>
<dbReference type="AlphaFoldDB" id="A0A1G8V908"/>
<dbReference type="InterPro" id="IPR036457">
    <property type="entry name" value="PPM-type-like_dom_sf"/>
</dbReference>
<proteinExistence type="predicted"/>
<dbReference type="PROSITE" id="PS50921">
    <property type="entry name" value="ANTAR"/>
    <property type="match status" value="1"/>
</dbReference>
<evidence type="ECO:0000256" key="1">
    <source>
        <dbReference type="ARBA" id="ARBA00022801"/>
    </source>
</evidence>
<dbReference type="InterPro" id="IPR000700">
    <property type="entry name" value="PAS-assoc_C"/>
</dbReference>
<dbReference type="Pfam" id="PF07228">
    <property type="entry name" value="SpoIIE"/>
    <property type="match status" value="1"/>
</dbReference>
<dbReference type="InterPro" id="IPR013655">
    <property type="entry name" value="PAS_fold_3"/>
</dbReference>
<evidence type="ECO:0000313" key="5">
    <source>
        <dbReference type="EMBL" id="SDJ61805.1"/>
    </source>
</evidence>
<keyword evidence="6" id="KW-1185">Reference proteome</keyword>
<dbReference type="GO" id="GO:0003723">
    <property type="term" value="F:RNA binding"/>
    <property type="evidence" value="ECO:0007669"/>
    <property type="project" value="InterPro"/>
</dbReference>
<protein>
    <submittedName>
        <fullName evidence="5">Serine phosphatase RsbU, regulator of sigma subunit</fullName>
    </submittedName>
</protein>
<dbReference type="PANTHER" id="PTHR43156">
    <property type="entry name" value="STAGE II SPORULATION PROTEIN E-RELATED"/>
    <property type="match status" value="1"/>
</dbReference>
<gene>
    <name evidence="5" type="ORF">SAMN05421874_102431</name>
</gene>
<dbReference type="PANTHER" id="PTHR43156:SF2">
    <property type="entry name" value="STAGE II SPORULATION PROTEIN E"/>
    <property type="match status" value="1"/>
</dbReference>
<evidence type="ECO:0000313" key="6">
    <source>
        <dbReference type="Proteomes" id="UP000198683"/>
    </source>
</evidence>
<dbReference type="InterPro" id="IPR035965">
    <property type="entry name" value="PAS-like_dom_sf"/>
</dbReference>
<dbReference type="SUPFAM" id="SSF55785">
    <property type="entry name" value="PYP-like sensor domain (PAS domain)"/>
    <property type="match status" value="1"/>
</dbReference>
<feature type="domain" description="PPM-type phosphatase" evidence="4">
    <location>
        <begin position="381"/>
        <end position="594"/>
    </location>
</feature>
<feature type="domain" description="PAC" evidence="2">
    <location>
        <begin position="290"/>
        <end position="341"/>
    </location>
</feature>
<dbReference type="SUPFAM" id="SSF81606">
    <property type="entry name" value="PP2C-like"/>
    <property type="match status" value="1"/>
</dbReference>
<dbReference type="CDD" id="cd00130">
    <property type="entry name" value="PAS"/>
    <property type="match status" value="1"/>
</dbReference>
<dbReference type="STRING" id="683260.SAMN05421874_102431"/>
<dbReference type="Proteomes" id="UP000198683">
    <property type="component" value="Unassembled WGS sequence"/>
</dbReference>
<evidence type="ECO:0000259" key="2">
    <source>
        <dbReference type="PROSITE" id="PS50113"/>
    </source>
</evidence>
<dbReference type="InterPro" id="IPR000014">
    <property type="entry name" value="PAS"/>
</dbReference>
<evidence type="ECO:0000259" key="4">
    <source>
        <dbReference type="PROSITE" id="PS51746"/>
    </source>
</evidence>
<dbReference type="InterPro" id="IPR001932">
    <property type="entry name" value="PPM-type_phosphatase-like_dom"/>
</dbReference>
<reference evidence="5 6" key="1">
    <citation type="submission" date="2016-10" db="EMBL/GenBank/DDBJ databases">
        <authorList>
            <person name="de Groot N.N."/>
        </authorList>
    </citation>
    <scope>NUCLEOTIDE SEQUENCE [LARGE SCALE GENOMIC DNA]</scope>
    <source>
        <strain evidence="5 6">CGMCC 4.5681</strain>
    </source>
</reference>
<name>A0A1G8V908_9ACTN</name>
<evidence type="ECO:0000259" key="3">
    <source>
        <dbReference type="PROSITE" id="PS50921"/>
    </source>
</evidence>
<accession>A0A1G8V908</accession>
<dbReference type="PROSITE" id="PS51746">
    <property type="entry name" value="PPM_2"/>
    <property type="match status" value="1"/>
</dbReference>
<dbReference type="InterPro" id="IPR052016">
    <property type="entry name" value="Bact_Sigma-Reg"/>
</dbReference>
<dbReference type="InterPro" id="IPR005561">
    <property type="entry name" value="ANTAR"/>
</dbReference>
<dbReference type="SMART" id="SM00331">
    <property type="entry name" value="PP2C_SIG"/>
    <property type="match status" value="1"/>
</dbReference>
<dbReference type="Gene3D" id="3.60.40.10">
    <property type="entry name" value="PPM-type phosphatase domain"/>
    <property type="match status" value="1"/>
</dbReference>
<dbReference type="Pfam" id="PF08447">
    <property type="entry name" value="PAS_3"/>
    <property type="match status" value="1"/>
</dbReference>
<organism evidence="5 6">
    <name type="scientific">Nonomuraea maritima</name>
    <dbReference type="NCBI Taxonomy" id="683260"/>
    <lineage>
        <taxon>Bacteria</taxon>
        <taxon>Bacillati</taxon>
        <taxon>Actinomycetota</taxon>
        <taxon>Actinomycetes</taxon>
        <taxon>Streptosporangiales</taxon>
        <taxon>Streptosporangiaceae</taxon>
        <taxon>Nonomuraea</taxon>
    </lineage>
</organism>